<keyword evidence="3 9" id="KW-0812">Transmembrane</keyword>
<keyword evidence="4" id="KW-0378">Hydrolase</keyword>
<comment type="similarity">
    <text evidence="2">Belongs to the peptidase A22B family.</text>
</comment>
<dbReference type="EMBL" id="JARVKF010000320">
    <property type="protein sequence ID" value="KAK9419427.1"/>
    <property type="molecule type" value="Genomic_DNA"/>
</dbReference>
<feature type="transmembrane region" description="Helical" evidence="9">
    <location>
        <begin position="130"/>
        <end position="148"/>
    </location>
</feature>
<feature type="region of interest" description="Disordered" evidence="8">
    <location>
        <begin position="510"/>
        <end position="561"/>
    </location>
</feature>
<dbReference type="InterPro" id="IPR007369">
    <property type="entry name" value="Peptidase_A22B_SPP"/>
</dbReference>
<dbReference type="Proteomes" id="UP001408356">
    <property type="component" value="Unassembled WGS sequence"/>
</dbReference>
<keyword evidence="11" id="KW-1185">Reference proteome</keyword>
<comment type="subcellular location">
    <subcellularLocation>
        <location evidence="1">Endoplasmic reticulum membrane</location>
        <topology evidence="1">Multi-pass membrane protein</topology>
    </subcellularLocation>
</comment>
<name>A0ABR2UY07_9PEZI</name>
<keyword evidence="7 9" id="KW-0472">Membrane</keyword>
<feature type="compositionally biased region" description="Low complexity" evidence="8">
    <location>
        <begin position="542"/>
        <end position="555"/>
    </location>
</feature>
<comment type="caution">
    <text evidence="10">The sequence shown here is derived from an EMBL/GenBank/DDBJ whole genome shotgun (WGS) entry which is preliminary data.</text>
</comment>
<evidence type="ECO:0000256" key="9">
    <source>
        <dbReference type="SAM" id="Phobius"/>
    </source>
</evidence>
<feature type="compositionally biased region" description="Basic and acidic residues" evidence="8">
    <location>
        <begin position="512"/>
        <end position="527"/>
    </location>
</feature>
<evidence type="ECO:0000256" key="5">
    <source>
        <dbReference type="ARBA" id="ARBA00022824"/>
    </source>
</evidence>
<evidence type="ECO:0000313" key="11">
    <source>
        <dbReference type="Proteomes" id="UP001408356"/>
    </source>
</evidence>
<dbReference type="SMART" id="SM00730">
    <property type="entry name" value="PSN"/>
    <property type="match status" value="1"/>
</dbReference>
<protein>
    <recommendedName>
        <fullName evidence="12">Signal peptide peptidase</fullName>
    </recommendedName>
</protein>
<evidence type="ECO:0000256" key="6">
    <source>
        <dbReference type="ARBA" id="ARBA00022989"/>
    </source>
</evidence>
<dbReference type="PANTHER" id="PTHR12174:SF23">
    <property type="entry name" value="MINOR HISTOCOMPATIBILITY ANTIGEN H13"/>
    <property type="match status" value="1"/>
</dbReference>
<feature type="transmembrane region" description="Helical" evidence="9">
    <location>
        <begin position="457"/>
        <end position="475"/>
    </location>
</feature>
<evidence type="ECO:0000256" key="8">
    <source>
        <dbReference type="SAM" id="MobiDB-lite"/>
    </source>
</evidence>
<evidence type="ECO:0008006" key="12">
    <source>
        <dbReference type="Google" id="ProtNLM"/>
    </source>
</evidence>
<dbReference type="Pfam" id="PF04258">
    <property type="entry name" value="Peptidase_A22B"/>
    <property type="match status" value="1"/>
</dbReference>
<evidence type="ECO:0000256" key="1">
    <source>
        <dbReference type="ARBA" id="ARBA00004477"/>
    </source>
</evidence>
<dbReference type="PANTHER" id="PTHR12174">
    <property type="entry name" value="SIGNAL PEPTIDE PEPTIDASE"/>
    <property type="match status" value="1"/>
</dbReference>
<feature type="transmembrane region" description="Helical" evidence="9">
    <location>
        <begin position="434"/>
        <end position="451"/>
    </location>
</feature>
<dbReference type="InterPro" id="IPR006639">
    <property type="entry name" value="Preselin/SPP"/>
</dbReference>
<gene>
    <name evidence="10" type="ORF">SUNI508_07402</name>
</gene>
<keyword evidence="6 9" id="KW-1133">Transmembrane helix</keyword>
<proteinExistence type="inferred from homology"/>
<organism evidence="10 11">
    <name type="scientific">Seiridium unicorne</name>
    <dbReference type="NCBI Taxonomy" id="138068"/>
    <lineage>
        <taxon>Eukaryota</taxon>
        <taxon>Fungi</taxon>
        <taxon>Dikarya</taxon>
        <taxon>Ascomycota</taxon>
        <taxon>Pezizomycotina</taxon>
        <taxon>Sordariomycetes</taxon>
        <taxon>Xylariomycetidae</taxon>
        <taxon>Amphisphaeriales</taxon>
        <taxon>Sporocadaceae</taxon>
        <taxon>Seiridium</taxon>
    </lineage>
</organism>
<evidence type="ECO:0000256" key="4">
    <source>
        <dbReference type="ARBA" id="ARBA00022801"/>
    </source>
</evidence>
<feature type="region of interest" description="Disordered" evidence="8">
    <location>
        <begin position="63"/>
        <end position="82"/>
    </location>
</feature>
<sequence length="579" mass="64209">MANSTIGDVPAEGLTVTGNLTLFESFTQLPATLWKHQDLFILEAKIVFAALGCIYLGAHASLRRPPSASPPPKKKSKHGVLQKDEDQDEQFVQGLVASDAIMFPVLAGTVLVGLYYLIKWLEDPAIISKIMGVYFSIMSLGSMGKLFADTLHFITGFVFPEVWKGRNSKVYRFDGVKKCQYSLSESDKRVYDETKKTPFPGFLSARSFSEQRRNTFWELRHLFQEQWTIRLGMHGIGKQKFHVRLNDVLGAVTAIGASIFYQTTKSNFLSNIMGYAFSYVGIVTLSPTTFTIGSSVLFGLFFYDIYMVFYTPYMVTVATKLDVPIKLVFESNKRSSMLGLGDIVVPGIFIGLCLRFDHFLYYYRQQKLIPIELESAATSDDGAVVTNTETQRMVRKPKYVSPMGQWGNKFWGKQDATPAVKAAAFPKTYFKASMGGYLLAMVTTLVMLLVFKHAQPALLYLVPGVVSAVWITGAARGEIHEMWIYTEDGSLDKQDVVVEVDGDGNIVNEVADAEKIEEKNKGDKKDNNSPAQEASGIQAGGKTVESSKSTPTTKKSSSRTVFVFSIEAPSLPVEVEAQS</sequence>
<feature type="transmembrane region" description="Helical" evidence="9">
    <location>
        <begin position="39"/>
        <end position="58"/>
    </location>
</feature>
<evidence type="ECO:0000256" key="7">
    <source>
        <dbReference type="ARBA" id="ARBA00023136"/>
    </source>
</evidence>
<evidence type="ECO:0000313" key="10">
    <source>
        <dbReference type="EMBL" id="KAK9419427.1"/>
    </source>
</evidence>
<evidence type="ECO:0000256" key="2">
    <source>
        <dbReference type="ARBA" id="ARBA00006859"/>
    </source>
</evidence>
<feature type="transmembrane region" description="Helical" evidence="9">
    <location>
        <begin position="335"/>
        <end position="354"/>
    </location>
</feature>
<feature type="transmembrane region" description="Helical" evidence="9">
    <location>
        <begin position="100"/>
        <end position="118"/>
    </location>
</feature>
<accession>A0ABR2UY07</accession>
<evidence type="ECO:0000256" key="3">
    <source>
        <dbReference type="ARBA" id="ARBA00022692"/>
    </source>
</evidence>
<feature type="transmembrane region" description="Helical" evidence="9">
    <location>
        <begin position="297"/>
        <end position="315"/>
    </location>
</feature>
<keyword evidence="5" id="KW-0256">Endoplasmic reticulum</keyword>
<reference evidence="10 11" key="1">
    <citation type="journal article" date="2024" name="J. Plant Pathol.">
        <title>Sequence and assembly of the genome of Seiridium unicorne, isolate CBS 538.82, causal agent of cypress canker disease.</title>
        <authorList>
            <person name="Scali E."/>
            <person name="Rocca G.D."/>
            <person name="Danti R."/>
            <person name="Garbelotto M."/>
            <person name="Barberini S."/>
            <person name="Baroncelli R."/>
            <person name="Emiliani G."/>
        </authorList>
    </citation>
    <scope>NUCLEOTIDE SEQUENCE [LARGE SCALE GENOMIC DNA]</scope>
    <source>
        <strain evidence="10 11">BM-138-508</strain>
    </source>
</reference>
<feature type="transmembrane region" description="Helical" evidence="9">
    <location>
        <begin position="268"/>
        <end position="285"/>
    </location>
</feature>